<dbReference type="EMBL" id="QGNW01001136">
    <property type="protein sequence ID" value="RVW53928.1"/>
    <property type="molecule type" value="Genomic_DNA"/>
</dbReference>
<evidence type="ECO:0000313" key="2">
    <source>
        <dbReference type="Proteomes" id="UP000288805"/>
    </source>
</evidence>
<accession>A0A438F1N3</accession>
<dbReference type="Proteomes" id="UP000288805">
    <property type="component" value="Unassembled WGS sequence"/>
</dbReference>
<evidence type="ECO:0008006" key="3">
    <source>
        <dbReference type="Google" id="ProtNLM"/>
    </source>
</evidence>
<name>A0A438F1N3_VITVI</name>
<sequence>MVKVVPAAAVSWGESHGNLEIAAIAIEHLLELEPDDMGNCLAFESLCRLGKVGWCIENEETYE</sequence>
<dbReference type="AlphaFoldDB" id="A0A438F1N3"/>
<reference evidence="1 2" key="1">
    <citation type="journal article" date="2018" name="PLoS Genet.">
        <title>Population sequencing reveals clonal diversity and ancestral inbreeding in the grapevine cultivar Chardonnay.</title>
        <authorList>
            <person name="Roach M.J."/>
            <person name="Johnson D.L."/>
            <person name="Bohlmann J."/>
            <person name="van Vuuren H.J."/>
            <person name="Jones S.J."/>
            <person name="Pretorius I.S."/>
            <person name="Schmidt S.A."/>
            <person name="Borneman A.R."/>
        </authorList>
    </citation>
    <scope>NUCLEOTIDE SEQUENCE [LARGE SCALE GENOMIC DNA]</scope>
    <source>
        <strain evidence="2">cv. Chardonnay</strain>
        <tissue evidence="1">Leaf</tissue>
    </source>
</reference>
<proteinExistence type="predicted"/>
<evidence type="ECO:0000313" key="1">
    <source>
        <dbReference type="EMBL" id="RVW53928.1"/>
    </source>
</evidence>
<protein>
    <recommendedName>
        <fullName evidence="3">Pentatricopeptide repeat-containing protein</fullName>
    </recommendedName>
</protein>
<gene>
    <name evidence="1" type="ORF">CK203_072938</name>
</gene>
<comment type="caution">
    <text evidence="1">The sequence shown here is derived from an EMBL/GenBank/DDBJ whole genome shotgun (WGS) entry which is preliminary data.</text>
</comment>
<organism evidence="1 2">
    <name type="scientific">Vitis vinifera</name>
    <name type="common">Grape</name>
    <dbReference type="NCBI Taxonomy" id="29760"/>
    <lineage>
        <taxon>Eukaryota</taxon>
        <taxon>Viridiplantae</taxon>
        <taxon>Streptophyta</taxon>
        <taxon>Embryophyta</taxon>
        <taxon>Tracheophyta</taxon>
        <taxon>Spermatophyta</taxon>
        <taxon>Magnoliopsida</taxon>
        <taxon>eudicotyledons</taxon>
        <taxon>Gunneridae</taxon>
        <taxon>Pentapetalae</taxon>
        <taxon>rosids</taxon>
        <taxon>Vitales</taxon>
        <taxon>Vitaceae</taxon>
        <taxon>Viteae</taxon>
        <taxon>Vitis</taxon>
    </lineage>
</organism>